<gene>
    <name evidence="1" type="ORF">I6N98_07500</name>
</gene>
<dbReference type="Proteomes" id="UP000596063">
    <property type="component" value="Chromosome"/>
</dbReference>
<evidence type="ECO:0000313" key="1">
    <source>
        <dbReference type="EMBL" id="QQD19678.1"/>
    </source>
</evidence>
<dbReference type="AlphaFoldDB" id="A0A7T4R3B4"/>
<reference evidence="1 2" key="1">
    <citation type="submission" date="2020-12" db="EMBL/GenBank/DDBJ databases">
        <authorList>
            <person name="Shan Y."/>
        </authorList>
    </citation>
    <scope>NUCLEOTIDE SEQUENCE [LARGE SCALE GENOMIC DNA]</scope>
    <source>
        <strain evidence="2">csc3.9</strain>
    </source>
</reference>
<dbReference type="KEGG" id="snan:I6N98_07500"/>
<proteinExistence type="predicted"/>
<sequence>MSDKLIASLSKKSDSELCTLRHNTQTILDEPSETARHQRAELLLDAIDKELEQRHLPGMIATFHEEYPDGFYGQAYLDIERNYKVEASELCKELLAQPIMESLIKAQDWDALFDRVKRSVNSTNLIQASFERPKLFDKIREQGNPERYYPALYDCLHGPGSASKRLGHFCDILQELELNKWTYASYFLFLHDPENCMFVKPEGFRKSIEITQYPLTYEASPNAELYEQVLSFSRWLSAKLEALKPRDMIDVQSFMWHMAPTGIHAKGE</sequence>
<protein>
    <submittedName>
        <fullName evidence="1">Uncharacterized protein</fullName>
    </submittedName>
</protein>
<dbReference type="EMBL" id="CP066167">
    <property type="protein sequence ID" value="QQD19678.1"/>
    <property type="molecule type" value="Genomic_DNA"/>
</dbReference>
<keyword evidence="2" id="KW-1185">Reference proteome</keyword>
<evidence type="ECO:0000313" key="2">
    <source>
        <dbReference type="Proteomes" id="UP000596063"/>
    </source>
</evidence>
<name>A0A7T4R3B4_9GAMM</name>
<dbReference type="RefSeq" id="WP_198571162.1">
    <property type="nucleotide sequence ID" value="NZ_CP066167.1"/>
</dbReference>
<accession>A0A7T4R3B4</accession>
<organism evidence="1 2">
    <name type="scientific">Spongiibacter nanhainus</name>
    <dbReference type="NCBI Taxonomy" id="2794344"/>
    <lineage>
        <taxon>Bacteria</taxon>
        <taxon>Pseudomonadati</taxon>
        <taxon>Pseudomonadota</taxon>
        <taxon>Gammaproteobacteria</taxon>
        <taxon>Cellvibrionales</taxon>
        <taxon>Spongiibacteraceae</taxon>
        <taxon>Spongiibacter</taxon>
    </lineage>
</organism>